<protein>
    <submittedName>
        <fullName evidence="5">Helix-turn-helix domain-containing protein</fullName>
    </submittedName>
</protein>
<evidence type="ECO:0000256" key="2">
    <source>
        <dbReference type="ARBA" id="ARBA00023125"/>
    </source>
</evidence>
<dbReference type="PANTHER" id="PTHR43280">
    <property type="entry name" value="ARAC-FAMILY TRANSCRIPTIONAL REGULATOR"/>
    <property type="match status" value="1"/>
</dbReference>
<evidence type="ECO:0000313" key="6">
    <source>
        <dbReference type="Proteomes" id="UP001597010"/>
    </source>
</evidence>
<keyword evidence="6" id="KW-1185">Reference proteome</keyword>
<proteinExistence type="predicted"/>
<keyword evidence="3" id="KW-0804">Transcription</keyword>
<dbReference type="Gene3D" id="1.10.10.60">
    <property type="entry name" value="Homeodomain-like"/>
    <property type="match status" value="1"/>
</dbReference>
<dbReference type="InterPro" id="IPR009057">
    <property type="entry name" value="Homeodomain-like_sf"/>
</dbReference>
<dbReference type="EMBL" id="JBHTHZ010000014">
    <property type="protein sequence ID" value="MFD0795645.1"/>
    <property type="molecule type" value="Genomic_DNA"/>
</dbReference>
<dbReference type="Proteomes" id="UP001597010">
    <property type="component" value="Unassembled WGS sequence"/>
</dbReference>
<dbReference type="RefSeq" id="WP_377118245.1">
    <property type="nucleotide sequence ID" value="NZ_JBHTHZ010000014.1"/>
</dbReference>
<evidence type="ECO:0000313" key="5">
    <source>
        <dbReference type="EMBL" id="MFD0795645.1"/>
    </source>
</evidence>
<dbReference type="PROSITE" id="PS01124">
    <property type="entry name" value="HTH_ARAC_FAMILY_2"/>
    <property type="match status" value="1"/>
</dbReference>
<keyword evidence="1" id="KW-0805">Transcription regulation</keyword>
<accession>A0ABW3AXN8</accession>
<name>A0ABW3AXN8_9SPHI</name>
<dbReference type="SMART" id="SM00342">
    <property type="entry name" value="HTH_ARAC"/>
    <property type="match status" value="1"/>
</dbReference>
<dbReference type="SUPFAM" id="SSF46689">
    <property type="entry name" value="Homeodomain-like"/>
    <property type="match status" value="1"/>
</dbReference>
<evidence type="ECO:0000256" key="3">
    <source>
        <dbReference type="ARBA" id="ARBA00023163"/>
    </source>
</evidence>
<evidence type="ECO:0000259" key="4">
    <source>
        <dbReference type="PROSITE" id="PS01124"/>
    </source>
</evidence>
<organism evidence="5 6">
    <name type="scientific">Mucilaginibacter litoreus</name>
    <dbReference type="NCBI Taxonomy" id="1048221"/>
    <lineage>
        <taxon>Bacteria</taxon>
        <taxon>Pseudomonadati</taxon>
        <taxon>Bacteroidota</taxon>
        <taxon>Sphingobacteriia</taxon>
        <taxon>Sphingobacteriales</taxon>
        <taxon>Sphingobacteriaceae</taxon>
        <taxon>Mucilaginibacter</taxon>
    </lineage>
</organism>
<dbReference type="PANTHER" id="PTHR43280:SF32">
    <property type="entry name" value="TRANSCRIPTIONAL REGULATORY PROTEIN"/>
    <property type="match status" value="1"/>
</dbReference>
<evidence type="ECO:0000256" key="1">
    <source>
        <dbReference type="ARBA" id="ARBA00023015"/>
    </source>
</evidence>
<dbReference type="InterPro" id="IPR018060">
    <property type="entry name" value="HTH_AraC"/>
</dbReference>
<comment type="caution">
    <text evidence="5">The sequence shown here is derived from an EMBL/GenBank/DDBJ whole genome shotgun (WGS) entry which is preliminary data.</text>
</comment>
<reference evidence="6" key="1">
    <citation type="journal article" date="2019" name="Int. J. Syst. Evol. Microbiol.">
        <title>The Global Catalogue of Microorganisms (GCM) 10K type strain sequencing project: providing services to taxonomists for standard genome sequencing and annotation.</title>
        <authorList>
            <consortium name="The Broad Institute Genomics Platform"/>
            <consortium name="The Broad Institute Genome Sequencing Center for Infectious Disease"/>
            <person name="Wu L."/>
            <person name="Ma J."/>
        </authorList>
    </citation>
    <scope>NUCLEOTIDE SEQUENCE [LARGE SCALE GENOMIC DNA]</scope>
    <source>
        <strain evidence="6">CCUG 61484</strain>
    </source>
</reference>
<keyword evidence="2" id="KW-0238">DNA-binding</keyword>
<feature type="domain" description="HTH araC/xylS-type" evidence="4">
    <location>
        <begin position="195"/>
        <end position="305"/>
    </location>
</feature>
<dbReference type="Pfam" id="PF12833">
    <property type="entry name" value="HTH_18"/>
    <property type="match status" value="1"/>
</dbReference>
<gene>
    <name evidence="5" type="ORF">ACFQZX_18630</name>
</gene>
<sequence length="305" mass="35080">MEKITSSSLEEFYKRNGAALPERIIEEIGHFNIFESEKLFNKEDGTRQMPYSRRSYYKISLLRGKSDAEYADKTIHINGNALLFATPKIPYKWNPADADQTGMFCVFTPDFLLPSKSGVILEDMPIFQPGGIPVFEVSATQATEIEYIFRKMQKEIAADYKFKYDLLRNLLLELIHFGQKLTPMATLSNTQNASERIASLFVELLERQFPLQSANQRLNLRTPHQYAERLAVHVNHLNKSLKEATGQTTTNLIAMRIIQEAKILLRQTDWNISEIAWTLGFDDIAQFSNFFKKDTSYSPSAFRLN</sequence>